<evidence type="ECO:0008006" key="3">
    <source>
        <dbReference type="Google" id="ProtNLM"/>
    </source>
</evidence>
<dbReference type="RefSeq" id="WP_073408551.1">
    <property type="nucleotide sequence ID" value="NZ_FQWH01000002.1"/>
</dbReference>
<reference evidence="1 2" key="1">
    <citation type="submission" date="2016-11" db="EMBL/GenBank/DDBJ databases">
        <authorList>
            <person name="Jaros S."/>
            <person name="Januszkiewicz K."/>
            <person name="Wedrychowicz H."/>
        </authorList>
    </citation>
    <scope>NUCLEOTIDE SEQUENCE [LARGE SCALE GENOMIC DNA]</scope>
    <source>
        <strain evidence="1 2">DSM 6792</strain>
    </source>
</reference>
<evidence type="ECO:0000313" key="1">
    <source>
        <dbReference type="EMBL" id="SHG32649.1"/>
    </source>
</evidence>
<accession>A0A1M5IX77</accession>
<dbReference type="AlphaFoldDB" id="A0A1M5IX77"/>
<sequence>MIENKEIAAKISELMLNIGKELNESVFLVQEQCSESEFFNYQKQVGIIMGNILLDILNPLYEKHTDLKPRDLK</sequence>
<dbReference type="Proteomes" id="UP000184112">
    <property type="component" value="Unassembled WGS sequence"/>
</dbReference>
<evidence type="ECO:0000313" key="2">
    <source>
        <dbReference type="Proteomes" id="UP000184112"/>
    </source>
</evidence>
<protein>
    <recommendedName>
        <fullName evidence="3">DUF86 domain-containing protein</fullName>
    </recommendedName>
</protein>
<organism evidence="1 2">
    <name type="scientific">Flavobacterium johnsoniae</name>
    <name type="common">Cytophaga johnsonae</name>
    <dbReference type="NCBI Taxonomy" id="986"/>
    <lineage>
        <taxon>Bacteria</taxon>
        <taxon>Pseudomonadati</taxon>
        <taxon>Bacteroidota</taxon>
        <taxon>Flavobacteriia</taxon>
        <taxon>Flavobacteriales</taxon>
        <taxon>Flavobacteriaceae</taxon>
        <taxon>Flavobacterium</taxon>
    </lineage>
</organism>
<gene>
    <name evidence="1" type="ORF">SAMN05444388_102281</name>
</gene>
<dbReference type="EMBL" id="FQWH01000002">
    <property type="protein sequence ID" value="SHG32649.1"/>
    <property type="molecule type" value="Genomic_DNA"/>
</dbReference>
<name>A0A1M5IX77_FLAJO</name>
<proteinExistence type="predicted"/>